<dbReference type="FunFam" id="3.40.1210.10:FF:000001">
    <property type="entry name" value="5'/3'-nucleotidase SurE"/>
    <property type="match status" value="1"/>
</dbReference>
<dbReference type="NCBIfam" id="NF001489">
    <property type="entry name" value="PRK00346.1-3"/>
    <property type="match status" value="1"/>
</dbReference>
<dbReference type="EC" id="3.1.3.5" evidence="9"/>
<dbReference type="InterPro" id="IPR002828">
    <property type="entry name" value="SurE-like_Pase/nucleotidase"/>
</dbReference>
<feature type="binding site" evidence="9">
    <location>
        <position position="91"/>
    </location>
    <ligand>
        <name>a divalent metal cation</name>
        <dbReference type="ChEBI" id="CHEBI:60240"/>
    </ligand>
</feature>
<comment type="function">
    <text evidence="9">Nucleotidase that shows phosphatase activity on nucleoside 5'-monophosphates.</text>
</comment>
<dbReference type="HAMAP" id="MF_00060">
    <property type="entry name" value="SurE"/>
    <property type="match status" value="1"/>
</dbReference>
<dbReference type="RefSeq" id="WP_072897930.1">
    <property type="nucleotide sequence ID" value="NZ_FQWZ01000005.1"/>
</dbReference>
<proteinExistence type="inferred from homology"/>
<evidence type="ECO:0000256" key="2">
    <source>
        <dbReference type="ARBA" id="ARBA00001946"/>
    </source>
</evidence>
<dbReference type="SUPFAM" id="SSF64167">
    <property type="entry name" value="SurE-like"/>
    <property type="match status" value="1"/>
</dbReference>
<reference evidence="11 12" key="1">
    <citation type="submission" date="2016-11" db="EMBL/GenBank/DDBJ databases">
        <authorList>
            <person name="Jaros S."/>
            <person name="Januszkiewicz K."/>
            <person name="Wedrychowicz H."/>
        </authorList>
    </citation>
    <scope>NUCLEOTIDE SEQUENCE [LARGE SCALE GENOMIC DNA]</scope>
    <source>
        <strain evidence="11 12">CGMCC 1.7049</strain>
    </source>
</reference>
<gene>
    <name evidence="9" type="primary">surE</name>
    <name evidence="11" type="ORF">SAMN04488068_2437</name>
</gene>
<dbReference type="Proteomes" id="UP000199758">
    <property type="component" value="Unassembled WGS sequence"/>
</dbReference>
<comment type="subcellular location">
    <subcellularLocation>
        <location evidence="3 9">Cytoplasm</location>
    </subcellularLocation>
</comment>
<dbReference type="STRING" id="490188.SAMN04488068_2437"/>
<dbReference type="GO" id="GO:0004309">
    <property type="term" value="F:exopolyphosphatase activity"/>
    <property type="evidence" value="ECO:0007669"/>
    <property type="project" value="TreeGrafter"/>
</dbReference>
<dbReference type="GO" id="GO:0000166">
    <property type="term" value="F:nucleotide binding"/>
    <property type="evidence" value="ECO:0007669"/>
    <property type="project" value="UniProtKB-KW"/>
</dbReference>
<evidence type="ECO:0000313" key="12">
    <source>
        <dbReference type="Proteomes" id="UP000199758"/>
    </source>
</evidence>
<protein>
    <recommendedName>
        <fullName evidence="9">5'-nucleotidase SurE</fullName>
        <ecNumber evidence="9">3.1.3.5</ecNumber>
    </recommendedName>
    <alternativeName>
        <fullName evidence="9">Nucleoside 5'-monophosphate phosphohydrolase</fullName>
    </alternativeName>
</protein>
<dbReference type="Gene3D" id="3.40.1210.10">
    <property type="entry name" value="Survival protein SurE-like phosphatase/nucleotidase"/>
    <property type="match status" value="1"/>
</dbReference>
<comment type="catalytic activity">
    <reaction evidence="1 9">
        <text>a ribonucleoside 5'-phosphate + H2O = a ribonucleoside + phosphate</text>
        <dbReference type="Rhea" id="RHEA:12484"/>
        <dbReference type="ChEBI" id="CHEBI:15377"/>
        <dbReference type="ChEBI" id="CHEBI:18254"/>
        <dbReference type="ChEBI" id="CHEBI:43474"/>
        <dbReference type="ChEBI" id="CHEBI:58043"/>
        <dbReference type="EC" id="3.1.3.5"/>
    </reaction>
</comment>
<dbReference type="GO" id="GO:0008254">
    <property type="term" value="F:3'-nucleotidase activity"/>
    <property type="evidence" value="ECO:0007669"/>
    <property type="project" value="TreeGrafter"/>
</dbReference>
<evidence type="ECO:0000256" key="7">
    <source>
        <dbReference type="ARBA" id="ARBA00022741"/>
    </source>
</evidence>
<feature type="domain" description="Survival protein SurE-like phosphatase/nucleotidase" evidence="10">
    <location>
        <begin position="3"/>
        <end position="182"/>
    </location>
</feature>
<name>A0A1M5Q141_9GAMM</name>
<evidence type="ECO:0000256" key="8">
    <source>
        <dbReference type="ARBA" id="ARBA00022801"/>
    </source>
</evidence>
<organism evidence="11 12">
    <name type="scientific">Hydrocarboniphaga daqingensis</name>
    <dbReference type="NCBI Taxonomy" id="490188"/>
    <lineage>
        <taxon>Bacteria</taxon>
        <taxon>Pseudomonadati</taxon>
        <taxon>Pseudomonadota</taxon>
        <taxon>Gammaproteobacteria</taxon>
        <taxon>Nevskiales</taxon>
        <taxon>Nevskiaceae</taxon>
        <taxon>Hydrocarboniphaga</taxon>
    </lineage>
</organism>
<evidence type="ECO:0000256" key="6">
    <source>
        <dbReference type="ARBA" id="ARBA00022723"/>
    </source>
</evidence>
<dbReference type="PANTHER" id="PTHR30457">
    <property type="entry name" value="5'-NUCLEOTIDASE SURE"/>
    <property type="match status" value="1"/>
</dbReference>
<evidence type="ECO:0000256" key="5">
    <source>
        <dbReference type="ARBA" id="ARBA00022490"/>
    </source>
</evidence>
<feature type="binding site" evidence="9">
    <location>
        <position position="9"/>
    </location>
    <ligand>
        <name>a divalent metal cation</name>
        <dbReference type="ChEBI" id="CHEBI:60240"/>
    </ligand>
</feature>
<evidence type="ECO:0000256" key="9">
    <source>
        <dbReference type="HAMAP-Rule" id="MF_00060"/>
    </source>
</evidence>
<keyword evidence="7 9" id="KW-0547">Nucleotide-binding</keyword>
<evidence type="ECO:0000313" key="11">
    <source>
        <dbReference type="EMBL" id="SHH07626.1"/>
    </source>
</evidence>
<feature type="binding site" evidence="9">
    <location>
        <position position="39"/>
    </location>
    <ligand>
        <name>a divalent metal cation</name>
        <dbReference type="ChEBI" id="CHEBI:60240"/>
    </ligand>
</feature>
<dbReference type="GO" id="GO:0046872">
    <property type="term" value="F:metal ion binding"/>
    <property type="evidence" value="ECO:0007669"/>
    <property type="project" value="UniProtKB-UniRule"/>
</dbReference>
<sequence>MRILLSNDDGCTAPGLLCLRDVIGAHHAVTVVAPDRNRSGASNSLTISNPLRVQRHADGVLCVDGTPADCVHLALNGLLDELPEMVVSGINAGDNLGDDTLYSGTVAAAMEGRWLGYPAIAISMTAGSPQHYPTAARVALALVERLRANPLPKDTILNVNVPDVPFEALTGYEVTRLGQRHPAEAVAQMKDPRGRPLYWINAAGAGADAGPGTDFHAIAHNRVSITPLLVDLTRHSAIETLRGWVAEL</sequence>
<keyword evidence="6 9" id="KW-0479">Metal-binding</keyword>
<dbReference type="AlphaFoldDB" id="A0A1M5Q141"/>
<feature type="binding site" evidence="9">
    <location>
        <position position="8"/>
    </location>
    <ligand>
        <name>a divalent metal cation</name>
        <dbReference type="ChEBI" id="CHEBI:60240"/>
    </ligand>
</feature>
<comment type="cofactor">
    <cofactor evidence="2">
        <name>Mg(2+)</name>
        <dbReference type="ChEBI" id="CHEBI:18420"/>
    </cofactor>
</comment>
<evidence type="ECO:0000256" key="4">
    <source>
        <dbReference type="ARBA" id="ARBA00011062"/>
    </source>
</evidence>
<keyword evidence="12" id="KW-1185">Reference proteome</keyword>
<comment type="similarity">
    <text evidence="4 9">Belongs to the SurE nucleotidase family.</text>
</comment>
<evidence type="ECO:0000256" key="1">
    <source>
        <dbReference type="ARBA" id="ARBA00000815"/>
    </source>
</evidence>
<dbReference type="NCBIfam" id="NF001490">
    <property type="entry name" value="PRK00346.1-4"/>
    <property type="match status" value="1"/>
</dbReference>
<evidence type="ECO:0000256" key="3">
    <source>
        <dbReference type="ARBA" id="ARBA00004496"/>
    </source>
</evidence>
<comment type="cofactor">
    <cofactor evidence="9">
        <name>a divalent metal cation</name>
        <dbReference type="ChEBI" id="CHEBI:60240"/>
    </cofactor>
    <text evidence="9">Binds 1 divalent metal cation per subunit.</text>
</comment>
<evidence type="ECO:0000259" key="10">
    <source>
        <dbReference type="Pfam" id="PF01975"/>
    </source>
</evidence>
<dbReference type="GO" id="GO:0005737">
    <property type="term" value="C:cytoplasm"/>
    <property type="evidence" value="ECO:0007669"/>
    <property type="project" value="UniProtKB-SubCell"/>
</dbReference>
<dbReference type="Pfam" id="PF01975">
    <property type="entry name" value="SurE"/>
    <property type="match status" value="1"/>
</dbReference>
<keyword evidence="8 9" id="KW-0378">Hydrolase</keyword>
<dbReference type="EMBL" id="FQWZ01000005">
    <property type="protein sequence ID" value="SHH07626.1"/>
    <property type="molecule type" value="Genomic_DNA"/>
</dbReference>
<dbReference type="PANTHER" id="PTHR30457:SF12">
    <property type="entry name" value="5'_3'-NUCLEOTIDASE SURE"/>
    <property type="match status" value="1"/>
</dbReference>
<dbReference type="OrthoDB" id="9780815at2"/>
<dbReference type="InterPro" id="IPR030048">
    <property type="entry name" value="SurE"/>
</dbReference>
<dbReference type="GO" id="GO:0008253">
    <property type="term" value="F:5'-nucleotidase activity"/>
    <property type="evidence" value="ECO:0007669"/>
    <property type="project" value="UniProtKB-UniRule"/>
</dbReference>
<keyword evidence="5 9" id="KW-0963">Cytoplasm</keyword>
<accession>A0A1M5Q141</accession>
<dbReference type="NCBIfam" id="TIGR00087">
    <property type="entry name" value="surE"/>
    <property type="match status" value="1"/>
</dbReference>
<dbReference type="InterPro" id="IPR036523">
    <property type="entry name" value="SurE-like_sf"/>
</dbReference>